<dbReference type="InterPro" id="IPR008969">
    <property type="entry name" value="CarboxyPept-like_regulatory"/>
</dbReference>
<dbReference type="InterPro" id="IPR012910">
    <property type="entry name" value="Plug_dom"/>
</dbReference>
<name>A0A2W1MV61_9FLAO</name>
<dbReference type="Gene3D" id="2.170.130.10">
    <property type="entry name" value="TonB-dependent receptor, plug domain"/>
    <property type="match status" value="1"/>
</dbReference>
<dbReference type="RefSeq" id="WP_111064621.1">
    <property type="nucleotide sequence ID" value="NZ_JBHUCU010000013.1"/>
</dbReference>
<evidence type="ECO:0000259" key="1">
    <source>
        <dbReference type="Pfam" id="PF07715"/>
    </source>
</evidence>
<protein>
    <recommendedName>
        <fullName evidence="1">TonB-dependent receptor plug domain-containing protein</fullName>
    </recommendedName>
</protein>
<keyword evidence="3" id="KW-1185">Reference proteome</keyword>
<organism evidence="2 3">
    <name type="scientific">Putridiphycobacter roseus</name>
    <dbReference type="NCBI Taxonomy" id="2219161"/>
    <lineage>
        <taxon>Bacteria</taxon>
        <taxon>Pseudomonadati</taxon>
        <taxon>Bacteroidota</taxon>
        <taxon>Flavobacteriia</taxon>
        <taxon>Flavobacteriales</taxon>
        <taxon>Crocinitomicaceae</taxon>
        <taxon>Putridiphycobacter</taxon>
    </lineage>
</organism>
<accession>A0A2W1MV61</accession>
<dbReference type="Proteomes" id="UP000249248">
    <property type="component" value="Unassembled WGS sequence"/>
</dbReference>
<dbReference type="SUPFAM" id="SSF49464">
    <property type="entry name" value="Carboxypeptidase regulatory domain-like"/>
    <property type="match status" value="1"/>
</dbReference>
<dbReference type="Pfam" id="PF13715">
    <property type="entry name" value="CarbopepD_reg_2"/>
    <property type="match status" value="1"/>
</dbReference>
<gene>
    <name evidence="2" type="ORF">DNU06_16555</name>
</gene>
<dbReference type="InterPro" id="IPR037066">
    <property type="entry name" value="Plug_dom_sf"/>
</dbReference>
<dbReference type="EMBL" id="QKSB01000018">
    <property type="protein sequence ID" value="PZE15707.1"/>
    <property type="molecule type" value="Genomic_DNA"/>
</dbReference>
<feature type="domain" description="TonB-dependent receptor plug" evidence="1">
    <location>
        <begin position="133"/>
        <end position="213"/>
    </location>
</feature>
<dbReference type="AlphaFoldDB" id="A0A2W1MV61"/>
<proteinExistence type="predicted"/>
<dbReference type="SUPFAM" id="SSF56935">
    <property type="entry name" value="Porins"/>
    <property type="match status" value="1"/>
</dbReference>
<reference evidence="2 3" key="1">
    <citation type="submission" date="2018-06" db="EMBL/GenBank/DDBJ databases">
        <title>The draft genome sequence of Crocinitomix sp. SM1701.</title>
        <authorList>
            <person name="Zhang X."/>
        </authorList>
    </citation>
    <scope>NUCLEOTIDE SEQUENCE [LARGE SCALE GENOMIC DNA]</scope>
    <source>
        <strain evidence="2 3">SM1701</strain>
    </source>
</reference>
<evidence type="ECO:0000313" key="3">
    <source>
        <dbReference type="Proteomes" id="UP000249248"/>
    </source>
</evidence>
<dbReference type="OrthoDB" id="1108759at2"/>
<dbReference type="Pfam" id="PF07715">
    <property type="entry name" value="Plug"/>
    <property type="match status" value="1"/>
</dbReference>
<dbReference type="Gene3D" id="2.60.40.1120">
    <property type="entry name" value="Carboxypeptidase-like, regulatory domain"/>
    <property type="match status" value="1"/>
</dbReference>
<comment type="caution">
    <text evidence="2">The sequence shown here is derived from an EMBL/GenBank/DDBJ whole genome shotgun (WGS) entry which is preliminary data.</text>
</comment>
<evidence type="ECO:0000313" key="2">
    <source>
        <dbReference type="EMBL" id="PZE15707.1"/>
    </source>
</evidence>
<sequence>MKLHYLFLLYFFLPILTLAQTVNISGRIVDEKGRKIENVLVKVANTSLFTTSNSKGTFQLTAKENSSITIIITALNYEQKSLNVRIHDIDLNLGTITLRQNETQTVIVESKRISSTIEKIKPPDIGVIPSSTGNFEDYLKLTGLGVTSNNELTSNYNVRGGNYDENLIYVNGIEIYRPLLARSGQQEGLSFINSAFVENIYFSAGGFDANYGDKLSSVLDVQYKEATEFKGSAQLSLMGAEFHIENVFGKANRGNFITGARYRTNAYVLNALPTKGDYFPNFFDYQALVNYYTVYNNEDSYQKIFFLGHFAHNNYKFIPKTKTTQWGTVNEAYQLKIFYEGEERSNFNTFTGAVGYLWKVNKKLNFNLTTSTFFSDENEEYDILGEYLINTLETDPSKEEFGDSTQNIGVGGFLNHARNNLETWVITTAFTSKYQFNTKNKDEETAINSSINWGLNHKYEQYNDVLSEWNIIDSAGYIIPLDIDNLSIANLIKTSNFTANTNVTSFAQYTISRVKRKTKILTFKQKIKTDSLQYILFKKDTILNAPNNLNFTFGVRGGYRFFNNEPWLTPRFNMSFSPRNYLLTQEGNTSRRNVRFKLSSGLYFQPPSYREMRDLYGFVNPSVLAQKSWHNVLGMDVYVQMWGRPFKIVAETYYKHMWDINPYEIDNVKIRYYAENNATAFAYGFDAKINGEFIKGVESHFKIGLLQIKEDLAGDVYTEYYNEAGEVAVKGYETITDSAVIYPGYIPKQTEQLITFAIFFQDKIPNYENFKIAVNMQYGSRLPYGPPTFNRYQDILKSRAYFRVDLGIIYDLINVENQAKFKNKKGLNQLDKLSISLNAYNLLDFQNVVSYNWLQDISGRYYAIPNYLSGFRLNLKLVAEF</sequence>